<dbReference type="EMBL" id="GBRH01264093">
    <property type="protein sequence ID" value="JAD33802.1"/>
    <property type="molecule type" value="Transcribed_RNA"/>
</dbReference>
<accession>A0A0A8ZFY5</accession>
<protein>
    <submittedName>
        <fullName evidence="1">Uncharacterized protein</fullName>
    </submittedName>
</protein>
<name>A0A0A8ZFY5_ARUDO</name>
<proteinExistence type="predicted"/>
<organism evidence="1">
    <name type="scientific">Arundo donax</name>
    <name type="common">Giant reed</name>
    <name type="synonym">Donax arundinaceus</name>
    <dbReference type="NCBI Taxonomy" id="35708"/>
    <lineage>
        <taxon>Eukaryota</taxon>
        <taxon>Viridiplantae</taxon>
        <taxon>Streptophyta</taxon>
        <taxon>Embryophyta</taxon>
        <taxon>Tracheophyta</taxon>
        <taxon>Spermatophyta</taxon>
        <taxon>Magnoliopsida</taxon>
        <taxon>Liliopsida</taxon>
        <taxon>Poales</taxon>
        <taxon>Poaceae</taxon>
        <taxon>PACMAD clade</taxon>
        <taxon>Arundinoideae</taxon>
        <taxon>Arundineae</taxon>
        <taxon>Arundo</taxon>
    </lineage>
</organism>
<reference evidence="1" key="1">
    <citation type="submission" date="2014-09" db="EMBL/GenBank/DDBJ databases">
        <authorList>
            <person name="Magalhaes I.L.F."/>
            <person name="Oliveira U."/>
            <person name="Santos F.R."/>
            <person name="Vidigal T.H.D.A."/>
            <person name="Brescovit A.D."/>
            <person name="Santos A.J."/>
        </authorList>
    </citation>
    <scope>NUCLEOTIDE SEQUENCE</scope>
    <source>
        <tissue evidence="1">Shoot tissue taken approximately 20 cm above the soil surface</tissue>
    </source>
</reference>
<sequence>MNVNLVPVMGEPE</sequence>
<evidence type="ECO:0000313" key="1">
    <source>
        <dbReference type="EMBL" id="JAD33802.1"/>
    </source>
</evidence>
<reference evidence="1" key="2">
    <citation type="journal article" date="2015" name="Data Brief">
        <title>Shoot transcriptome of the giant reed, Arundo donax.</title>
        <authorList>
            <person name="Barrero R.A."/>
            <person name="Guerrero F.D."/>
            <person name="Moolhuijzen P."/>
            <person name="Goolsby J.A."/>
            <person name="Tidwell J."/>
            <person name="Bellgard S.E."/>
            <person name="Bellgard M.I."/>
        </authorList>
    </citation>
    <scope>NUCLEOTIDE SEQUENCE</scope>
    <source>
        <tissue evidence="1">Shoot tissue taken approximately 20 cm above the soil surface</tissue>
    </source>
</reference>